<keyword evidence="1" id="KW-0175">Coiled coil</keyword>
<feature type="coiled-coil region" evidence="1">
    <location>
        <begin position="179"/>
        <end position="211"/>
    </location>
</feature>
<dbReference type="AlphaFoldDB" id="A0A6M4H1D0"/>
<feature type="domain" description="Histidine kinase" evidence="3">
    <location>
        <begin position="301"/>
        <end position="390"/>
    </location>
</feature>
<dbReference type="EMBL" id="CP053073">
    <property type="protein sequence ID" value="QJR13296.1"/>
    <property type="molecule type" value="Genomic_DNA"/>
</dbReference>
<reference evidence="4 5" key="1">
    <citation type="submission" date="2020-04" db="EMBL/GenBank/DDBJ databases">
        <title>Usitatibacter rugosus gen. nov., sp. nov. and Usitatibacter palustris sp. nov., novel members of Usitatibacteraceae fam. nov. within the order Nitrosomonadales isolated from soil.</title>
        <authorList>
            <person name="Huber K.J."/>
            <person name="Neumann-Schaal M."/>
            <person name="Geppert A."/>
            <person name="Luckner M."/>
            <person name="Wanner G."/>
            <person name="Overmann J."/>
        </authorList>
    </citation>
    <scope>NUCLEOTIDE SEQUENCE [LARGE SCALE GENOMIC DNA]</scope>
    <source>
        <strain evidence="4 5">Swamp67</strain>
    </source>
</reference>
<evidence type="ECO:0000256" key="2">
    <source>
        <dbReference type="SAM" id="Phobius"/>
    </source>
</evidence>
<gene>
    <name evidence="4" type="ORF">DSM104440_00079</name>
</gene>
<dbReference type="InterPro" id="IPR050640">
    <property type="entry name" value="Bact_2-comp_sensor_kinase"/>
</dbReference>
<keyword evidence="2" id="KW-1133">Transmembrane helix</keyword>
<sequence length="390" mass="43186">MPRMSRTALHLTSNLSAQELAALCKAVDFHPIVGIPGFQDAKRGPLRDLYLTLIWNTFLGIVFTGFAWLMNLRPPPMQTLWINIVVANFAGFSIHALFMLGSMTGMDVKLYLWNRTAFGIYTATIVSIGVATGFTLAGSVLELDFARFMRSERWLTIVTLSSVIISIIMLSIFFWRARTADAEAALERERQRNERAERETAIANLRTLQAQIEPHFLFNTLANVTSLIDPDPAKAKRMLETFIRFLRATLGASRSESTTLGAEKELIASFLDVLEVRMGPRLRYSIDVEPSLEMHVLPPMLLQPLVENAIRHGLEPKVEGGEVRFTARREGEDVVIEIADTGVGFAPATSGGFGLTNVRDRLRLLFGARGSLAIAENAPSGTLVTVRLPA</sequence>
<dbReference type="SUPFAM" id="SSF55874">
    <property type="entry name" value="ATPase domain of HSP90 chaperone/DNA topoisomerase II/histidine kinase"/>
    <property type="match status" value="1"/>
</dbReference>
<proteinExistence type="predicted"/>
<dbReference type="InterPro" id="IPR003594">
    <property type="entry name" value="HATPase_dom"/>
</dbReference>
<feature type="transmembrane region" description="Helical" evidence="2">
    <location>
        <begin position="120"/>
        <end position="141"/>
    </location>
</feature>
<dbReference type="PROSITE" id="PS50109">
    <property type="entry name" value="HIS_KIN"/>
    <property type="match status" value="1"/>
</dbReference>
<accession>A0A6M4H1D0</accession>
<dbReference type="Pfam" id="PF02518">
    <property type="entry name" value="HATPase_c"/>
    <property type="match status" value="1"/>
</dbReference>
<dbReference type="InterPro" id="IPR005467">
    <property type="entry name" value="His_kinase_dom"/>
</dbReference>
<keyword evidence="5" id="KW-1185">Reference proteome</keyword>
<evidence type="ECO:0000259" key="3">
    <source>
        <dbReference type="PROSITE" id="PS50109"/>
    </source>
</evidence>
<evidence type="ECO:0000256" key="1">
    <source>
        <dbReference type="SAM" id="Coils"/>
    </source>
</evidence>
<dbReference type="Gene3D" id="3.30.565.10">
    <property type="entry name" value="Histidine kinase-like ATPase, C-terminal domain"/>
    <property type="match status" value="1"/>
</dbReference>
<dbReference type="PANTHER" id="PTHR34220">
    <property type="entry name" value="SENSOR HISTIDINE KINASE YPDA"/>
    <property type="match status" value="1"/>
</dbReference>
<feature type="transmembrane region" description="Helical" evidence="2">
    <location>
        <begin position="81"/>
        <end position="100"/>
    </location>
</feature>
<keyword evidence="2" id="KW-0812">Transmembrane</keyword>
<name>A0A6M4H1D0_9PROT</name>
<dbReference type="InterPro" id="IPR036890">
    <property type="entry name" value="HATPase_C_sf"/>
</dbReference>
<keyword evidence="2" id="KW-0472">Membrane</keyword>
<dbReference type="KEGG" id="upl:DSM104440_00079"/>
<dbReference type="Proteomes" id="UP000503096">
    <property type="component" value="Chromosome"/>
</dbReference>
<evidence type="ECO:0000313" key="5">
    <source>
        <dbReference type="Proteomes" id="UP000503096"/>
    </source>
</evidence>
<dbReference type="InterPro" id="IPR010559">
    <property type="entry name" value="Sig_transdc_His_kin_internal"/>
</dbReference>
<organism evidence="4 5">
    <name type="scientific">Usitatibacter palustris</name>
    <dbReference type="NCBI Taxonomy" id="2732487"/>
    <lineage>
        <taxon>Bacteria</taxon>
        <taxon>Pseudomonadati</taxon>
        <taxon>Pseudomonadota</taxon>
        <taxon>Betaproteobacteria</taxon>
        <taxon>Nitrosomonadales</taxon>
        <taxon>Usitatibacteraceae</taxon>
        <taxon>Usitatibacter</taxon>
    </lineage>
</organism>
<dbReference type="PANTHER" id="PTHR34220:SF9">
    <property type="entry name" value="SIGNAL TRANSDUCTION HISTIDINE KINASE INTERNAL REGION DOMAIN-CONTAINING PROTEIN"/>
    <property type="match status" value="1"/>
</dbReference>
<evidence type="ECO:0000313" key="4">
    <source>
        <dbReference type="EMBL" id="QJR13296.1"/>
    </source>
</evidence>
<protein>
    <recommendedName>
        <fullName evidence="3">Histidine kinase domain-containing protein</fullName>
    </recommendedName>
</protein>
<feature type="transmembrane region" description="Helical" evidence="2">
    <location>
        <begin position="153"/>
        <end position="175"/>
    </location>
</feature>
<dbReference type="GO" id="GO:0016020">
    <property type="term" value="C:membrane"/>
    <property type="evidence" value="ECO:0007669"/>
    <property type="project" value="InterPro"/>
</dbReference>
<dbReference type="GO" id="GO:0000155">
    <property type="term" value="F:phosphorelay sensor kinase activity"/>
    <property type="evidence" value="ECO:0007669"/>
    <property type="project" value="InterPro"/>
</dbReference>
<dbReference type="InParanoid" id="A0A6M4H1D0"/>
<feature type="transmembrane region" description="Helical" evidence="2">
    <location>
        <begin position="50"/>
        <end position="69"/>
    </location>
</feature>
<dbReference type="Pfam" id="PF06580">
    <property type="entry name" value="His_kinase"/>
    <property type="match status" value="1"/>
</dbReference>
<dbReference type="SMART" id="SM00387">
    <property type="entry name" value="HATPase_c"/>
    <property type="match status" value="1"/>
</dbReference>